<comment type="caution">
    <text evidence="3">The sequence shown here is derived from an EMBL/GenBank/DDBJ whole genome shotgun (WGS) entry which is preliminary data.</text>
</comment>
<accession>A0AAW3T989</accession>
<name>A0AAW3T989_9MICO</name>
<gene>
    <name evidence="3" type="ORF">FHW23_002033</name>
</gene>
<keyword evidence="2" id="KW-0812">Transmembrane</keyword>
<dbReference type="RefSeq" id="WP_182516072.1">
    <property type="nucleotide sequence ID" value="NZ_JACGXP010000003.1"/>
</dbReference>
<protein>
    <recommendedName>
        <fullName evidence="5">Secreted protein</fullName>
    </recommendedName>
</protein>
<evidence type="ECO:0008006" key="5">
    <source>
        <dbReference type="Google" id="ProtNLM"/>
    </source>
</evidence>
<sequence>MSAEWWAVIVAVLAAMAAVWQAFEARNSRREAQQSAESAAQNEKRALESSEAAASAATRSAEAQERLAELIEGQTAKPTWKVRRKNPTLFRVTNVSAHEQQFVTVEVEDDRLQVVGDNDDGFDSLGPGDGFDVIFDYRVGGRTFAAMTLLWLDERNDRGVERITLKWRPPAPVFVGF</sequence>
<keyword evidence="2" id="KW-0472">Membrane</keyword>
<evidence type="ECO:0000256" key="2">
    <source>
        <dbReference type="SAM" id="Phobius"/>
    </source>
</evidence>
<organism evidence="3 4">
    <name type="scientific">Curtobacterium pusillum</name>
    <dbReference type="NCBI Taxonomy" id="69373"/>
    <lineage>
        <taxon>Bacteria</taxon>
        <taxon>Bacillati</taxon>
        <taxon>Actinomycetota</taxon>
        <taxon>Actinomycetes</taxon>
        <taxon>Micrococcales</taxon>
        <taxon>Microbacteriaceae</taxon>
        <taxon>Curtobacterium</taxon>
    </lineage>
</organism>
<feature type="region of interest" description="Disordered" evidence="1">
    <location>
        <begin position="34"/>
        <end position="55"/>
    </location>
</feature>
<evidence type="ECO:0000313" key="3">
    <source>
        <dbReference type="EMBL" id="MBA8990768.1"/>
    </source>
</evidence>
<dbReference type="AlphaFoldDB" id="A0AAW3T989"/>
<dbReference type="EMBL" id="JACGXP010000003">
    <property type="protein sequence ID" value="MBA8990768.1"/>
    <property type="molecule type" value="Genomic_DNA"/>
</dbReference>
<feature type="transmembrane region" description="Helical" evidence="2">
    <location>
        <begin position="6"/>
        <end position="23"/>
    </location>
</feature>
<evidence type="ECO:0000313" key="4">
    <source>
        <dbReference type="Proteomes" id="UP000590225"/>
    </source>
</evidence>
<reference evidence="3 4" key="1">
    <citation type="submission" date="2020-07" db="EMBL/GenBank/DDBJ databases">
        <title>Above-ground endophytic microbial communities from plants in different locations in the United States.</title>
        <authorList>
            <person name="Frank C."/>
        </authorList>
    </citation>
    <scope>NUCLEOTIDE SEQUENCE [LARGE SCALE GENOMIC DNA]</scope>
    <source>
        <strain evidence="3 4">WPL5_2</strain>
    </source>
</reference>
<evidence type="ECO:0000256" key="1">
    <source>
        <dbReference type="SAM" id="MobiDB-lite"/>
    </source>
</evidence>
<dbReference type="Proteomes" id="UP000590225">
    <property type="component" value="Unassembled WGS sequence"/>
</dbReference>
<proteinExistence type="predicted"/>
<keyword evidence="2" id="KW-1133">Transmembrane helix</keyword>